<accession>A0A1I5E5G3</accession>
<dbReference type="Gene3D" id="1.25.40.20">
    <property type="entry name" value="Ankyrin repeat-containing domain"/>
    <property type="match status" value="1"/>
</dbReference>
<name>A0A1I5E5G3_9PSEU</name>
<dbReference type="RefSeq" id="WP_208865091.1">
    <property type="nucleotide sequence ID" value="NZ_FOWC01000001.1"/>
</dbReference>
<organism evidence="2 3">
    <name type="scientific">Amycolatopsis rubida</name>
    <dbReference type="NCBI Taxonomy" id="112413"/>
    <lineage>
        <taxon>Bacteria</taxon>
        <taxon>Bacillati</taxon>
        <taxon>Actinomycetota</taxon>
        <taxon>Actinomycetes</taxon>
        <taxon>Pseudonocardiales</taxon>
        <taxon>Pseudonocardiaceae</taxon>
        <taxon>Amycolatopsis</taxon>
    </lineage>
</organism>
<reference evidence="2 3" key="1">
    <citation type="submission" date="2016-10" db="EMBL/GenBank/DDBJ databases">
        <authorList>
            <person name="de Groot N.N."/>
        </authorList>
    </citation>
    <scope>NUCLEOTIDE SEQUENCE [LARGE SCALE GENOMIC DNA]</scope>
    <source>
        <strain evidence="2 3">DSM 44637</strain>
    </source>
</reference>
<proteinExistence type="predicted"/>
<feature type="region of interest" description="Disordered" evidence="1">
    <location>
        <begin position="135"/>
        <end position="184"/>
    </location>
</feature>
<feature type="compositionally biased region" description="Basic and acidic residues" evidence="1">
    <location>
        <begin position="151"/>
        <end position="166"/>
    </location>
</feature>
<feature type="compositionally biased region" description="Polar residues" evidence="1">
    <location>
        <begin position="175"/>
        <end position="184"/>
    </location>
</feature>
<protein>
    <submittedName>
        <fullName evidence="2">Uncharacterized protein</fullName>
    </submittedName>
</protein>
<dbReference type="EMBL" id="FOWC01000001">
    <property type="protein sequence ID" value="SFO06785.1"/>
    <property type="molecule type" value="Genomic_DNA"/>
</dbReference>
<dbReference type="InterPro" id="IPR036770">
    <property type="entry name" value="Ankyrin_rpt-contain_sf"/>
</dbReference>
<sequence>MLKRVRDIEARADREITPLQLAVNCWRQCLDGAMIKLLLDRGVDKASADMHGWTPGARAKGQFGFLDEGFDAIVNNGAVMVQLVTLIPPTGTEVRQAQTSGLESLMDTLEAAGPALHDVNASRLAGSRSSWPSDRGAMLFDDGGAPAGGSHNRDGPWHDSRVEDAVRSTACKTVRSPSPSPSCR</sequence>
<evidence type="ECO:0000313" key="3">
    <source>
        <dbReference type="Proteomes" id="UP000199137"/>
    </source>
</evidence>
<dbReference type="AlphaFoldDB" id="A0A1I5E5G3"/>
<evidence type="ECO:0000313" key="2">
    <source>
        <dbReference type="EMBL" id="SFO06785.1"/>
    </source>
</evidence>
<dbReference type="STRING" id="112413.SAMN05421854_101509"/>
<dbReference type="Proteomes" id="UP000199137">
    <property type="component" value="Unassembled WGS sequence"/>
</dbReference>
<gene>
    <name evidence="2" type="ORF">SAMN05421854_101509</name>
</gene>
<evidence type="ECO:0000256" key="1">
    <source>
        <dbReference type="SAM" id="MobiDB-lite"/>
    </source>
</evidence>